<dbReference type="PROSITE" id="PS50954">
    <property type="entry name" value="LEM"/>
    <property type="match status" value="1"/>
</dbReference>
<feature type="compositionally biased region" description="Low complexity" evidence="17">
    <location>
        <begin position="70"/>
        <end position="83"/>
    </location>
</feature>
<dbReference type="PANTHER" id="PTHR12349">
    <property type="entry name" value="ANKYRIN REPEAT AND LEM DOMAIN-CONTAINING PROTEIN 2"/>
    <property type="match status" value="1"/>
</dbReference>
<accession>A0A1S3IH70</accession>
<dbReference type="STRING" id="7574.A0A1S3IH70"/>
<feature type="compositionally biased region" description="Basic and acidic residues" evidence="17">
    <location>
        <begin position="90"/>
        <end position="102"/>
    </location>
</feature>
<dbReference type="InParanoid" id="A0A1S3IH70"/>
<evidence type="ECO:0000256" key="12">
    <source>
        <dbReference type="ARBA" id="ARBA00023306"/>
    </source>
</evidence>
<dbReference type="GO" id="GO:0031468">
    <property type="term" value="P:nuclear membrane reassembly"/>
    <property type="evidence" value="ECO:0007669"/>
    <property type="project" value="UniProtKB-ARBA"/>
</dbReference>
<evidence type="ECO:0000256" key="17">
    <source>
        <dbReference type="SAM" id="MobiDB-lite"/>
    </source>
</evidence>
<dbReference type="Pfam" id="PF13637">
    <property type="entry name" value="Ank_4"/>
    <property type="match status" value="1"/>
</dbReference>
<dbReference type="Gene3D" id="1.25.40.20">
    <property type="entry name" value="Ankyrin repeat-containing domain"/>
    <property type="match status" value="1"/>
</dbReference>
<evidence type="ECO:0000256" key="10">
    <source>
        <dbReference type="ARBA" id="ARBA00023043"/>
    </source>
</evidence>
<evidence type="ECO:0000313" key="20">
    <source>
        <dbReference type="RefSeq" id="XP_013397562.1"/>
    </source>
</evidence>
<comment type="function">
    <text evidence="13">Involved in mitotic nuclear envelope reassembly by promoting dephosphorylation of BAF/BANF1 during mitotic exit. Coordinates the control of BAF/BANF1 dephosphorylation by inhibiting VRK1 kinase and promoting dephosphorylation of BAF/BANF1 by protein phosphatase 2A (PP2A), thereby facilitating nuclear envelope assembly. May regulate nuclear localization of VRK1 in non-dividing cells. It is unclear whether it acts as a real PP2A regulatory subunit or whether it is involved in recruitment of the PP2A complex. Involved in brain development.</text>
</comment>
<dbReference type="InterPro" id="IPR002110">
    <property type="entry name" value="Ankyrin_rpt"/>
</dbReference>
<keyword evidence="4" id="KW-0132">Cell division</keyword>
<dbReference type="AlphaFoldDB" id="A0A1S3IH70"/>
<keyword evidence="10" id="KW-0040">ANK repeat</keyword>
<keyword evidence="7" id="KW-0256">Endoplasmic reticulum</keyword>
<dbReference type="FunFam" id="1.10.720.40:FF:000001">
    <property type="entry name" value="LEM domain containing 2, isoform CRA_a"/>
    <property type="match status" value="1"/>
</dbReference>
<feature type="domain" description="LEM" evidence="18">
    <location>
        <begin position="5"/>
        <end position="49"/>
    </location>
</feature>
<evidence type="ECO:0000256" key="13">
    <source>
        <dbReference type="ARBA" id="ARBA00056222"/>
    </source>
</evidence>
<evidence type="ECO:0000256" key="11">
    <source>
        <dbReference type="ARBA" id="ARBA00023136"/>
    </source>
</evidence>
<dbReference type="Pfam" id="PF03020">
    <property type="entry name" value="LEM"/>
    <property type="match status" value="1"/>
</dbReference>
<keyword evidence="11" id="KW-0472">Membrane</keyword>
<keyword evidence="8" id="KW-0735">Signal-anchor</keyword>
<evidence type="ECO:0000256" key="16">
    <source>
        <dbReference type="ARBA" id="ARBA00081980"/>
    </source>
</evidence>
<evidence type="ECO:0000256" key="8">
    <source>
        <dbReference type="ARBA" id="ARBA00022968"/>
    </source>
</evidence>
<gene>
    <name evidence="20" type="primary">LOC106164256</name>
</gene>
<evidence type="ECO:0000256" key="7">
    <source>
        <dbReference type="ARBA" id="ARBA00022824"/>
    </source>
</evidence>
<evidence type="ECO:0000256" key="2">
    <source>
        <dbReference type="ARBA" id="ARBA00007597"/>
    </source>
</evidence>
<keyword evidence="5" id="KW-0812">Transmembrane</keyword>
<name>A0A1S3IH70_LINAN</name>
<dbReference type="KEGG" id="lak:106164256"/>
<evidence type="ECO:0000256" key="14">
    <source>
        <dbReference type="ARBA" id="ARBA00063367"/>
    </source>
</evidence>
<dbReference type="SMART" id="SM00248">
    <property type="entry name" value="ANK"/>
    <property type="match status" value="2"/>
</dbReference>
<keyword evidence="3" id="KW-0597">Phosphoprotein</keyword>
<evidence type="ECO:0000256" key="6">
    <source>
        <dbReference type="ARBA" id="ARBA00022776"/>
    </source>
</evidence>
<feature type="region of interest" description="Disordered" evidence="17">
    <location>
        <begin position="69"/>
        <end position="102"/>
    </location>
</feature>
<reference evidence="20" key="1">
    <citation type="submission" date="2025-08" db="UniProtKB">
        <authorList>
            <consortium name="RefSeq"/>
        </authorList>
    </citation>
    <scope>IDENTIFICATION</scope>
    <source>
        <tissue evidence="20">Gonads</tissue>
    </source>
</reference>
<dbReference type="OrthoDB" id="7446186at2759"/>
<dbReference type="GO" id="GO:0051721">
    <property type="term" value="F:protein phosphatase 2A binding"/>
    <property type="evidence" value="ECO:0007669"/>
    <property type="project" value="TreeGrafter"/>
</dbReference>
<evidence type="ECO:0000256" key="4">
    <source>
        <dbReference type="ARBA" id="ARBA00022618"/>
    </source>
</evidence>
<evidence type="ECO:0000256" key="9">
    <source>
        <dbReference type="ARBA" id="ARBA00022989"/>
    </source>
</evidence>
<evidence type="ECO:0000313" key="19">
    <source>
        <dbReference type="Proteomes" id="UP000085678"/>
    </source>
</evidence>
<comment type="subcellular location">
    <subcellularLocation>
        <location evidence="1">Endoplasmic reticulum membrane</location>
        <topology evidence="1">Single-pass membrane protein</topology>
    </subcellularLocation>
</comment>
<dbReference type="InterPro" id="IPR036770">
    <property type="entry name" value="Ankyrin_rpt-contain_sf"/>
</dbReference>
<dbReference type="SUPFAM" id="SSF48403">
    <property type="entry name" value="Ankyrin repeat"/>
    <property type="match status" value="1"/>
</dbReference>
<keyword evidence="19" id="KW-1185">Reference proteome</keyword>
<dbReference type="SMART" id="SM00540">
    <property type="entry name" value="LEM"/>
    <property type="match status" value="1"/>
</dbReference>
<dbReference type="GO" id="GO:0007399">
    <property type="term" value="P:nervous system development"/>
    <property type="evidence" value="ECO:0007669"/>
    <property type="project" value="UniProtKB-ARBA"/>
</dbReference>
<dbReference type="Proteomes" id="UP000085678">
    <property type="component" value="Unplaced"/>
</dbReference>
<comment type="similarity">
    <text evidence="2">Belongs to the ANKLE2 family.</text>
</comment>
<protein>
    <recommendedName>
        <fullName evidence="15">Ankyrin repeat and LEM domain-containing protein 2</fullName>
    </recommendedName>
    <alternativeName>
        <fullName evidence="16">LEM domain-containing protein 4</fullName>
    </alternativeName>
</protein>
<dbReference type="InterPro" id="IPR011015">
    <property type="entry name" value="LEM/LEM-like_dom_sf"/>
</dbReference>
<proteinExistence type="inferred from homology"/>
<dbReference type="CDD" id="cd12940">
    <property type="entry name" value="LEM_LAP2_LEMD1"/>
    <property type="match status" value="1"/>
</dbReference>
<dbReference type="FunFam" id="1.25.40.20:FF:000072">
    <property type="entry name" value="Ankyrin repeat and LEM domain containing 2"/>
    <property type="match status" value="1"/>
</dbReference>
<evidence type="ECO:0000256" key="3">
    <source>
        <dbReference type="ARBA" id="ARBA00022553"/>
    </source>
</evidence>
<evidence type="ECO:0000256" key="1">
    <source>
        <dbReference type="ARBA" id="ARBA00004389"/>
    </source>
</evidence>
<evidence type="ECO:0000256" key="5">
    <source>
        <dbReference type="ARBA" id="ARBA00022692"/>
    </source>
</evidence>
<dbReference type="RefSeq" id="XP_013397562.1">
    <property type="nucleotide sequence ID" value="XM_013542108.1"/>
</dbReference>
<organism evidence="19 20">
    <name type="scientific">Lingula anatina</name>
    <name type="common">Brachiopod</name>
    <name type="synonym">Lingula unguis</name>
    <dbReference type="NCBI Taxonomy" id="7574"/>
    <lineage>
        <taxon>Eukaryota</taxon>
        <taxon>Metazoa</taxon>
        <taxon>Spiralia</taxon>
        <taxon>Lophotrochozoa</taxon>
        <taxon>Brachiopoda</taxon>
        <taxon>Linguliformea</taxon>
        <taxon>Lingulata</taxon>
        <taxon>Lingulida</taxon>
        <taxon>Linguloidea</taxon>
        <taxon>Lingulidae</taxon>
        <taxon>Lingula</taxon>
    </lineage>
</organism>
<sequence>MEELKSSIKQLSDESLLSELQKSGIQAGPILSTTRPLWENKLINLVAKKKGLLTPEGQTEREVNMNYGKVSSNSVDSVPSSTVASQSTCRSEDQNDGKMDEGKKEAPAFYYGVSLPSDADLTNEEVKEAVFTDKIEALKFAKKFKGARFKAFKNQEEANNFAQQVADFSQSPAAKQTALPQGSPDTVAGETGTGTITESLPFKAPKTQDLVKLRKAIETDNRDTFENLVWSNPRYLISSGDTPAILQEGFRYNGLHVCAMRNRPDMCRLLLDTLEDPAFIKLLYTNDTEETRNSRIDFLVDLYLNTPDKGVCETPLHFACKFGHVEIVEILTSHPKLLKNMRNKYGELPVDVVCSRIKDKSKEKEARAKIEELLQGCLV</sequence>
<dbReference type="GeneID" id="106164256"/>
<keyword evidence="12" id="KW-0131">Cell cycle</keyword>
<dbReference type="GO" id="GO:0051301">
    <property type="term" value="P:cell division"/>
    <property type="evidence" value="ECO:0007669"/>
    <property type="project" value="UniProtKB-KW"/>
</dbReference>
<dbReference type="GO" id="GO:0005789">
    <property type="term" value="C:endoplasmic reticulum membrane"/>
    <property type="evidence" value="ECO:0007669"/>
    <property type="project" value="UniProtKB-SubCell"/>
</dbReference>
<comment type="subunit">
    <text evidence="14">Interacts with BAF/BANF1. Interacts with protein phosphatase 2A (PP2A) components PPP2C (PPP2CA or PPP2CB) and PPP2R1A.</text>
</comment>
<dbReference type="PANTHER" id="PTHR12349:SF4">
    <property type="entry name" value="ANKYRIN REPEAT AND LEM DOMAIN-CONTAINING PROTEIN 2"/>
    <property type="match status" value="1"/>
</dbReference>
<dbReference type="Gene3D" id="1.10.720.40">
    <property type="match status" value="1"/>
</dbReference>
<evidence type="ECO:0000259" key="18">
    <source>
        <dbReference type="PROSITE" id="PS50954"/>
    </source>
</evidence>
<keyword evidence="6" id="KW-0498">Mitosis</keyword>
<dbReference type="SUPFAM" id="SSF63451">
    <property type="entry name" value="LEM domain"/>
    <property type="match status" value="1"/>
</dbReference>
<dbReference type="InterPro" id="IPR003887">
    <property type="entry name" value="LEM_dom"/>
</dbReference>
<keyword evidence="9" id="KW-1133">Transmembrane helix</keyword>
<evidence type="ECO:0000256" key="15">
    <source>
        <dbReference type="ARBA" id="ARBA00074558"/>
    </source>
</evidence>